<gene>
    <name evidence="3" type="ORF">PSON_ATCC_30995.1.T1200116</name>
</gene>
<feature type="compositionally biased region" description="Basic and acidic residues" evidence="2">
    <location>
        <begin position="646"/>
        <end position="963"/>
    </location>
</feature>
<dbReference type="PANTHER" id="PTHR35366:SF3">
    <property type="entry name" value="CW-TYPE DOMAIN-CONTAINING PROTEIN"/>
    <property type="match status" value="1"/>
</dbReference>
<protein>
    <submittedName>
        <fullName evidence="3">Uncharacterized protein</fullName>
    </submittedName>
</protein>
<evidence type="ECO:0000313" key="3">
    <source>
        <dbReference type="EMBL" id="CAD8119265.1"/>
    </source>
</evidence>
<accession>A0A8S1QWD7</accession>
<feature type="compositionally biased region" description="Basic and acidic residues" evidence="2">
    <location>
        <begin position="972"/>
        <end position="995"/>
    </location>
</feature>
<organism evidence="3 4">
    <name type="scientific">Paramecium sonneborni</name>
    <dbReference type="NCBI Taxonomy" id="65129"/>
    <lineage>
        <taxon>Eukaryota</taxon>
        <taxon>Sar</taxon>
        <taxon>Alveolata</taxon>
        <taxon>Ciliophora</taxon>
        <taxon>Intramacronucleata</taxon>
        <taxon>Oligohymenophorea</taxon>
        <taxon>Peniculida</taxon>
        <taxon>Parameciidae</taxon>
        <taxon>Paramecium</taxon>
    </lineage>
</organism>
<name>A0A8S1QWD7_9CILI</name>
<evidence type="ECO:0000313" key="4">
    <source>
        <dbReference type="Proteomes" id="UP000692954"/>
    </source>
</evidence>
<feature type="region of interest" description="Disordered" evidence="2">
    <location>
        <begin position="627"/>
        <end position="1103"/>
    </location>
</feature>
<feature type="coiled-coil region" evidence="1">
    <location>
        <begin position="311"/>
        <end position="338"/>
    </location>
</feature>
<keyword evidence="1" id="KW-0175">Coiled coil</keyword>
<feature type="compositionally biased region" description="Polar residues" evidence="2">
    <location>
        <begin position="628"/>
        <end position="645"/>
    </location>
</feature>
<comment type="caution">
    <text evidence="3">The sequence shown here is derived from an EMBL/GenBank/DDBJ whole genome shotgun (WGS) entry which is preliminary data.</text>
</comment>
<sequence>MLSDNQYIYQKQGQANMRPDSSILRNENRIQSSEPIERNNTQKSLIQQQSPQEITNYLKQNLSFVNISVRQFENSIQQLVTAFGNHVINGFRIDEFIRKFFCVLERRLNKFFDHLDQTIFQQNNQQQFTIPEDFNASEIRNHIRQKANQIPTDLLNHFQEKLNTNEIDREILRKVDQILRVYELFRSDQGQNCFINITKFNLEQLLDSTCNNQLQDIQSIEQLIESQLIISIQLIQSVVLKNNTNFLNIFSKEEILTKFYSTLSDADEKQITIDDIYNICRIVCQRDRKIIYNDFHHQISQNLNELAPDFFQTFSNKKSQIQLKREQLQNKLLNVQKQWEIIKLDENYYLIFNNRINEANLNHSNQQGLHQLQRLMVFFNKVKNLQSDQLELQKEINIYMEETKKDVQGKLSDAIVRARQVYSKIIPGKNPSNQIKVFVDTLYQELLNLLEKSQLQQNNFNSSFQQTLQSQLGKKSQNSSFLKSSNRTLQDSQINRPFSNFQYNQLTNPSAKIENMLQGQSEFGQNQDKRQKLNREVYAEQKLEYYNDSFQGKIKYPEYQKINQNQSSLNKSDLSLQDQEFNQIQKKNLDKDQSNKINKQMELQVKNNQNQSNISCKQIEVKKDQQKQIDQTNKQSSQLIQTKQSDISKKQDSPKEQIKQPDPIKKQEPPKEKPKQSEPPKKPEPPKEQSKQPEPLKKPEPPKEQPKQPEPPKKPDPPKEQPKQPEPPKKPEPPKEQPKQPEPPKKPEPPKEQPKQPEPPKKPEPPKEQPKQPEPPKKPEPPKEQPKQPEPPKKPEPPKEQPKQPEPPKKPEPPKEQPKQPEPPKKPEPPKEQPKQPEPPKKPEPPKEQPKQPEPPKKPEPPKEQPKQPEPPKKPEPPKEQPKQPEPPKKPEPPKEQPKQPEPPKKPEPPKEQPKQPEPPKKPEPPKEQPKQPEPPKKPEPPKEQPKQPEPPKKPEPPKEQPKQPEPPKMPEPPKEQPKQPEPPKKPEPPKEQPKQPEPPKMPEPPKEQPKQPEPPKKPDPPKMPEPPKEQPKQPEPPKMPEPPKEQPKQPEPPKMPEPPKEPIKSPEVQKNNVDLIEQKNIKEPNIQQLIQPDKQMDKKNSQLLDQNKKQQQFDPNELNLDDFEDDEENDIDFMTNYVPSKIQKQIPQIQDSQKDKINQLEQENFDEGEESEVQIHKLITQKSLPWINKYTKSYQYGTKIQVKDLIHQFDQYECLIQLFQQFIIQDELYFFDFEETELILLIFNKMLEEEDPKKEFDQFQAITLKNYQNRTQKQNFAENQKLYYLFDKTDLFPFDFYLIEKDPLQNLLIVYYEDEPSEETMGEQFENFLSVFQQICNCEEYEIAQIVLQPKAQQTLKNLKKKDHQYLKAIITLFSNIYEEENLENISFDEDTIARLVWVLNQNSEFYTSFEEQEEEIKQFYLDILTQGQEQDPSIEVGVIEQFFNEEGLENLQQEIYSVYQEFQKNKKTKQYLVSVNVILEEQQIKISIYCHLQKINNKNILKIFTLNHYSELGNQILEMLKSDDLFEYQIYCDFSRHSIFHECNEITLGAWYFMLTQSKMQPEEAMANLLFSLIPYNLIMTQEE</sequence>
<evidence type="ECO:0000256" key="2">
    <source>
        <dbReference type="SAM" id="MobiDB-lite"/>
    </source>
</evidence>
<dbReference type="Proteomes" id="UP000692954">
    <property type="component" value="Unassembled WGS sequence"/>
</dbReference>
<keyword evidence="4" id="KW-1185">Reference proteome</keyword>
<evidence type="ECO:0000256" key="1">
    <source>
        <dbReference type="SAM" id="Coils"/>
    </source>
</evidence>
<reference evidence="3" key="1">
    <citation type="submission" date="2021-01" db="EMBL/GenBank/DDBJ databases">
        <authorList>
            <consortium name="Genoscope - CEA"/>
            <person name="William W."/>
        </authorList>
    </citation>
    <scope>NUCLEOTIDE SEQUENCE</scope>
</reference>
<dbReference type="OrthoDB" id="311483at2759"/>
<dbReference type="EMBL" id="CAJJDN010000120">
    <property type="protein sequence ID" value="CAD8119265.1"/>
    <property type="molecule type" value="Genomic_DNA"/>
</dbReference>
<feature type="compositionally biased region" description="Basic and acidic residues" evidence="2">
    <location>
        <begin position="1004"/>
        <end position="1033"/>
    </location>
</feature>
<proteinExistence type="predicted"/>
<dbReference type="PANTHER" id="PTHR35366">
    <property type="entry name" value="PROTEIN CBG18620"/>
    <property type="match status" value="1"/>
</dbReference>